<keyword evidence="2" id="KW-1185">Reference proteome</keyword>
<proteinExistence type="predicted"/>
<comment type="caution">
    <text evidence="1">The sequence shown here is derived from an EMBL/GenBank/DDBJ whole genome shotgun (WGS) entry which is preliminary data.</text>
</comment>
<sequence>MAPAEERQEGIYTLVGFGIDVDRWRRRWFSKSMPRIQCRDQCVLVQAMRLLPYYATVCASCYANSMRNNYACVLDAEALRENDVAVVACTSEGHPLGHLRSWNVGGCDVMEPPFMVLEHREEDFQYQSSRYLTEV</sequence>
<dbReference type="AlphaFoldDB" id="A0AAQ4DB45"/>
<protein>
    <submittedName>
        <fullName evidence="1">Uncharacterized protein</fullName>
    </submittedName>
</protein>
<reference evidence="1 2" key="1">
    <citation type="journal article" date="2023" name="Arcadia Sci">
        <title>De novo assembly of a long-read Amblyomma americanum tick genome.</title>
        <authorList>
            <person name="Chou S."/>
            <person name="Poskanzer K.E."/>
            <person name="Rollins M."/>
            <person name="Thuy-Boun P.S."/>
        </authorList>
    </citation>
    <scope>NUCLEOTIDE SEQUENCE [LARGE SCALE GENOMIC DNA]</scope>
    <source>
        <strain evidence="1">F_SG_1</strain>
        <tissue evidence="1">Salivary glands</tissue>
    </source>
</reference>
<organism evidence="1 2">
    <name type="scientific">Amblyomma americanum</name>
    <name type="common">Lone star tick</name>
    <dbReference type="NCBI Taxonomy" id="6943"/>
    <lineage>
        <taxon>Eukaryota</taxon>
        <taxon>Metazoa</taxon>
        <taxon>Ecdysozoa</taxon>
        <taxon>Arthropoda</taxon>
        <taxon>Chelicerata</taxon>
        <taxon>Arachnida</taxon>
        <taxon>Acari</taxon>
        <taxon>Parasitiformes</taxon>
        <taxon>Ixodida</taxon>
        <taxon>Ixodoidea</taxon>
        <taxon>Ixodidae</taxon>
        <taxon>Amblyomminae</taxon>
        <taxon>Amblyomma</taxon>
    </lineage>
</organism>
<dbReference type="Proteomes" id="UP001321473">
    <property type="component" value="Unassembled WGS sequence"/>
</dbReference>
<evidence type="ECO:0000313" key="2">
    <source>
        <dbReference type="Proteomes" id="UP001321473"/>
    </source>
</evidence>
<evidence type="ECO:0000313" key="1">
    <source>
        <dbReference type="EMBL" id="KAK8759685.1"/>
    </source>
</evidence>
<accession>A0AAQ4DB45</accession>
<dbReference type="EMBL" id="JARKHS020032734">
    <property type="protein sequence ID" value="KAK8759685.1"/>
    <property type="molecule type" value="Genomic_DNA"/>
</dbReference>
<gene>
    <name evidence="1" type="ORF">V5799_002683</name>
</gene>
<name>A0AAQ4DB45_AMBAM</name>